<dbReference type="Gene3D" id="3.90.1150.200">
    <property type="match status" value="1"/>
</dbReference>
<dbReference type="HOGENOM" id="CLU_133756_0_0_2"/>
<gene>
    <name evidence="1" type="ordered locus">Metbo_1070</name>
</gene>
<evidence type="ECO:0000313" key="2">
    <source>
        <dbReference type="Proteomes" id="UP000007490"/>
    </source>
</evidence>
<name>F0T5S3_METLA</name>
<proteinExistence type="predicted"/>
<dbReference type="GeneID" id="10277519"/>
<evidence type="ECO:0000313" key="1">
    <source>
        <dbReference type="EMBL" id="ADZ09316.1"/>
    </source>
</evidence>
<reference evidence="2" key="1">
    <citation type="submission" date="2011-02" db="EMBL/GenBank/DDBJ databases">
        <title>Complete sequence of Methanobacterium sp. AL-21.</title>
        <authorList>
            <consortium name="US DOE Joint Genome Institute"/>
            <person name="Lucas S."/>
            <person name="Copeland A."/>
            <person name="Lapidus A."/>
            <person name="Cheng J.-F."/>
            <person name="Goodwin L."/>
            <person name="Pitluck S."/>
            <person name="Chertkov O."/>
            <person name="Detter J.C."/>
            <person name="Han C."/>
            <person name="Tapia R."/>
            <person name="Land M."/>
            <person name="Hauser L."/>
            <person name="Kyrpides N."/>
            <person name="Ivanova N."/>
            <person name="Mikhailova N."/>
            <person name="Pagani I."/>
            <person name="Cadillo-Quiroz H."/>
            <person name="Imachi H."/>
            <person name="Zinder S."/>
            <person name="Liu W."/>
            <person name="Woyke T."/>
        </authorList>
    </citation>
    <scope>NUCLEOTIDE SEQUENCE [LARGE SCALE GENOMIC DNA]</scope>
    <source>
        <strain evidence="2">AL-21</strain>
    </source>
</reference>
<dbReference type="SUPFAM" id="SSF159888">
    <property type="entry name" value="YdhG-like"/>
    <property type="match status" value="1"/>
</dbReference>
<reference evidence="1 2" key="2">
    <citation type="journal article" date="2014" name="Int. J. Syst. Evol. Microbiol.">
        <title>Methanobacterium paludis sp. nov. and a novel strain of Methanobacterium lacus isolated from northern peatlands.</title>
        <authorList>
            <person name="Cadillo-Quiroz H."/>
            <person name="Brauer S.L."/>
            <person name="Goodson N."/>
            <person name="Yavitt J.B."/>
            <person name="Zinder S.H."/>
        </authorList>
    </citation>
    <scope>NUCLEOTIDE SEQUENCE [LARGE SCALE GENOMIC DNA]</scope>
    <source>
        <strain evidence="1 2">AL-21</strain>
    </source>
</reference>
<dbReference type="RefSeq" id="WP_013644667.1">
    <property type="nucleotide sequence ID" value="NC_015216.1"/>
</dbReference>
<protein>
    <submittedName>
        <fullName evidence="1">Uncharacterized protein</fullName>
    </submittedName>
</protein>
<accession>F0T5S3</accession>
<keyword evidence="2" id="KW-1185">Reference proteome</keyword>
<dbReference type="STRING" id="877455.Metbo_1070"/>
<dbReference type="EMBL" id="CP002551">
    <property type="protein sequence ID" value="ADZ09316.1"/>
    <property type="molecule type" value="Genomic_DNA"/>
</dbReference>
<dbReference type="Proteomes" id="UP000007490">
    <property type="component" value="Chromosome"/>
</dbReference>
<dbReference type="KEGG" id="mel:Metbo_1070"/>
<dbReference type="eggNOG" id="arCOG14002">
    <property type="taxonomic scope" value="Archaea"/>
</dbReference>
<dbReference type="AlphaFoldDB" id="F0T5S3"/>
<organism evidence="1 2">
    <name type="scientific">Methanobacterium lacus (strain AL-21)</name>
    <dbReference type="NCBI Taxonomy" id="877455"/>
    <lineage>
        <taxon>Archaea</taxon>
        <taxon>Methanobacteriati</taxon>
        <taxon>Methanobacteriota</taxon>
        <taxon>Methanomada group</taxon>
        <taxon>Methanobacteria</taxon>
        <taxon>Methanobacteriales</taxon>
        <taxon>Methanobacteriaceae</taxon>
        <taxon>Methanobacterium</taxon>
    </lineage>
</organism>
<sequence length="132" mass="14953">MNKSTENIGSKKKPVKRGVKMDGETAVLEKINDMAEPYQTMGKKIHKLIKTTAPELSPRTWYGMPAYSKEGKVLCFFRSGDKFKERYMTLGFNDSANLDEGNMWPVAFALTELTLSEEKRIVDLIKKAANTK</sequence>